<feature type="compositionally biased region" description="Polar residues" evidence="2">
    <location>
        <begin position="326"/>
        <end position="336"/>
    </location>
</feature>
<feature type="compositionally biased region" description="Basic and acidic residues" evidence="2">
    <location>
        <begin position="248"/>
        <end position="307"/>
    </location>
</feature>
<feature type="compositionally biased region" description="Polar residues" evidence="2">
    <location>
        <begin position="173"/>
        <end position="186"/>
    </location>
</feature>
<feature type="region of interest" description="Disordered" evidence="2">
    <location>
        <begin position="1106"/>
        <end position="1241"/>
    </location>
</feature>
<evidence type="ECO:0000313" key="4">
    <source>
        <dbReference type="EMBL" id="WAR00968.1"/>
    </source>
</evidence>
<feature type="region of interest" description="Disordered" evidence="2">
    <location>
        <begin position="418"/>
        <end position="437"/>
    </location>
</feature>
<dbReference type="PANTHER" id="PTHR21564">
    <property type="entry name" value="BRAKELESS PROTEIN"/>
    <property type="match status" value="1"/>
</dbReference>
<feature type="compositionally biased region" description="Basic and acidic residues" evidence="2">
    <location>
        <begin position="799"/>
        <end position="814"/>
    </location>
</feature>
<feature type="compositionally biased region" description="Basic and acidic residues" evidence="2">
    <location>
        <begin position="706"/>
        <end position="730"/>
    </location>
</feature>
<feature type="compositionally biased region" description="Pro residues" evidence="2">
    <location>
        <begin position="733"/>
        <end position="748"/>
    </location>
</feature>
<evidence type="ECO:0000259" key="3">
    <source>
        <dbReference type="PROSITE" id="PS50157"/>
    </source>
</evidence>
<evidence type="ECO:0000256" key="2">
    <source>
        <dbReference type="SAM" id="MobiDB-lite"/>
    </source>
</evidence>
<feature type="compositionally biased region" description="Polar residues" evidence="2">
    <location>
        <begin position="597"/>
        <end position="624"/>
    </location>
</feature>
<feature type="compositionally biased region" description="Basic and acidic residues" evidence="2">
    <location>
        <begin position="536"/>
        <end position="553"/>
    </location>
</feature>
<dbReference type="InterPro" id="IPR040010">
    <property type="entry name" value="ZN608/ZN609"/>
</dbReference>
<proteinExistence type="predicted"/>
<feature type="compositionally biased region" description="Basic and acidic residues" evidence="2">
    <location>
        <begin position="1155"/>
        <end position="1164"/>
    </location>
</feature>
<keyword evidence="1" id="KW-0862">Zinc</keyword>
<feature type="compositionally biased region" description="Low complexity" evidence="2">
    <location>
        <begin position="1039"/>
        <end position="1076"/>
    </location>
</feature>
<dbReference type="Proteomes" id="UP001164746">
    <property type="component" value="Chromosome 3"/>
</dbReference>
<feature type="compositionally biased region" description="Basic residues" evidence="2">
    <location>
        <begin position="487"/>
        <end position="496"/>
    </location>
</feature>
<feature type="region of interest" description="Disordered" evidence="2">
    <location>
        <begin position="799"/>
        <end position="901"/>
    </location>
</feature>
<feature type="region of interest" description="Disordered" evidence="2">
    <location>
        <begin position="78"/>
        <end position="201"/>
    </location>
</feature>
<feature type="domain" description="C2H2-type" evidence="3">
    <location>
        <begin position="195"/>
        <end position="225"/>
    </location>
</feature>
<feature type="region of interest" description="Disordered" evidence="2">
    <location>
        <begin position="456"/>
        <end position="655"/>
    </location>
</feature>
<feature type="compositionally biased region" description="Basic and acidic residues" evidence="2">
    <location>
        <begin position="924"/>
        <end position="946"/>
    </location>
</feature>
<feature type="region of interest" description="Disordered" evidence="2">
    <location>
        <begin position="215"/>
        <end position="385"/>
    </location>
</feature>
<feature type="compositionally biased region" description="Polar residues" evidence="2">
    <location>
        <begin position="125"/>
        <end position="142"/>
    </location>
</feature>
<organism evidence="4 5">
    <name type="scientific">Mya arenaria</name>
    <name type="common">Soft-shell clam</name>
    <dbReference type="NCBI Taxonomy" id="6604"/>
    <lineage>
        <taxon>Eukaryota</taxon>
        <taxon>Metazoa</taxon>
        <taxon>Spiralia</taxon>
        <taxon>Lophotrochozoa</taxon>
        <taxon>Mollusca</taxon>
        <taxon>Bivalvia</taxon>
        <taxon>Autobranchia</taxon>
        <taxon>Heteroconchia</taxon>
        <taxon>Euheterodonta</taxon>
        <taxon>Imparidentia</taxon>
        <taxon>Neoheterodontei</taxon>
        <taxon>Myida</taxon>
        <taxon>Myoidea</taxon>
        <taxon>Myidae</taxon>
        <taxon>Mya</taxon>
    </lineage>
</organism>
<feature type="compositionally biased region" description="Basic and acidic residues" evidence="2">
    <location>
        <begin position="625"/>
        <end position="640"/>
    </location>
</feature>
<feature type="region of interest" description="Disordered" evidence="2">
    <location>
        <begin position="669"/>
        <end position="752"/>
    </location>
</feature>
<feature type="region of interest" description="Disordered" evidence="2">
    <location>
        <begin position="1"/>
        <end position="24"/>
    </location>
</feature>
<evidence type="ECO:0000256" key="1">
    <source>
        <dbReference type="PROSITE-ProRule" id="PRU00042"/>
    </source>
</evidence>
<feature type="compositionally biased region" description="Basic and acidic residues" evidence="2">
    <location>
        <begin position="866"/>
        <end position="901"/>
    </location>
</feature>
<keyword evidence="5" id="KW-1185">Reference proteome</keyword>
<feature type="compositionally biased region" description="Polar residues" evidence="2">
    <location>
        <begin position="499"/>
        <end position="511"/>
    </location>
</feature>
<feature type="compositionally biased region" description="Basic and acidic residues" evidence="2">
    <location>
        <begin position="975"/>
        <end position="1038"/>
    </location>
</feature>
<dbReference type="PROSITE" id="PS50157">
    <property type="entry name" value="ZINC_FINGER_C2H2_2"/>
    <property type="match status" value="1"/>
</dbReference>
<feature type="region of interest" description="Disordered" evidence="2">
    <location>
        <begin position="924"/>
        <end position="1080"/>
    </location>
</feature>
<keyword evidence="1" id="KW-0863">Zinc-finger</keyword>
<feature type="compositionally biased region" description="Polar residues" evidence="2">
    <location>
        <begin position="669"/>
        <end position="696"/>
    </location>
</feature>
<dbReference type="PANTHER" id="PTHR21564:SF5">
    <property type="entry name" value="SCRIBBLER, ISOFORM J"/>
    <property type="match status" value="1"/>
</dbReference>
<dbReference type="PROSITE" id="PS00028">
    <property type="entry name" value="ZINC_FINGER_C2H2_1"/>
    <property type="match status" value="1"/>
</dbReference>
<gene>
    <name evidence="4" type="ORF">MAR_025340</name>
</gene>
<sequence>MASSHMSVTPGTSQDASTSTRDAAVVTDPDCLGPCEPGTNVTLEGIVWHESENGVLVVNVTWRGKTYVGTLLDATRHDWAPPRFNNESPTSELESRTPKGRGKRRGAANTPVQDTRTLRKGRRGSSAQTFTAPPSPAKSESSVGGLKRKGRPQDIDLSVAEQRSSKRSRSGSQAPGSQAPTPNAETPPTDANGYIECPEPNCNKKYKNINGLKYHQSHAHSGNGAPTEDAKEDMECEDIPLSVVKNSVKKEKEFKKESNSKKDKDKSDSNDRKTDKSDQASNKKSDKEDNVQGNDTKDSGNKNDSKSDNTSVSKKKDKESSKGSKTQNENAANKAQSNGPKSSGNSSNTNSGLPVSSQPSPNSVQNVASQSSPLSSSQSSAALTQSSSLNAIATVSQGDTNTVTSKPLVDIKPKITIDSGRVSKPNRPIVPAPPHTVLSNVQVTHSSLTPVMSHTQMSPQLKPIQPKPTIMGDPQNVNPALVDLNKDRKKSQKKKTKDGNNGQNGAQSRPEQPTIKIDRTGVIKPNPMPIKGQTEQQRKDLSKDGSRPIDAHRSHNMTTHGHKLGDMHARQSQNPNLLKVNSPLQVNTPDKVPVSDDVQSPAYSDISDANESASPVAPSDTSPQKQKEDVAPSKKEEKAKQPILNTTEGQMTPHYGMYNCYGQSPYGMNNMSPGQKVPNSQSNTPSSAPQHVSQRLDQSKAPKLTPNKEKQPEDSGKGERKVDGDKDGNRPKGPAPPPQHMSGPPPGNMTPQQMHEYQMMYQQNLMYIQSLPQHVQYQYMANGWYPQPMDQNYMRMMEEQRRVQGDQSRSERDGTPSAGKGQGPEREQSRGPEGAKAQNIGPGGRKDEGLNIPKPMISPNQGNVQERNDSAKSSDDKKKDQALREKQNENHQILKENIDIKNEMDKRQDYERIRAEEMRRHKMYQEQKMIEERKKMDLARKGEGSRPENLTTKAPGTKPIVDNTRNVLNSCRPGSDMKKDSTVSRDINNTDKVKDSRDSRDSSSGKYSDNRQTDEKSRTPVPDKHRSETPTRNPEMKRPGGSSSKSGSPCSSVGSSSIPGSPNYSPYSSYQYMQNPHGYMGMDPMYRNHNVNPALIGNFPGNQYIHPSQMGYRPGEGDEKEGKERIVQKPGPPLSESDVKKGGSDNGPYYSNMHKIHELSEKGRPKSRNSSPGPIKSVAGDVTTSVYDKHRDFTNSPPTQRHVHTHHHTHVLQPGPGLQTGAPLQGPPGFSPVYDPYSGKP</sequence>
<evidence type="ECO:0000313" key="5">
    <source>
        <dbReference type="Proteomes" id="UP001164746"/>
    </source>
</evidence>
<feature type="compositionally biased region" description="Low complexity" evidence="2">
    <location>
        <begin position="337"/>
        <end position="385"/>
    </location>
</feature>
<keyword evidence="1" id="KW-0479">Metal-binding</keyword>
<dbReference type="EMBL" id="CP111014">
    <property type="protein sequence ID" value="WAR00968.1"/>
    <property type="molecule type" value="Genomic_DNA"/>
</dbReference>
<feature type="compositionally biased region" description="Polar residues" evidence="2">
    <location>
        <begin position="1"/>
        <end position="21"/>
    </location>
</feature>
<feature type="compositionally biased region" description="Basic and acidic residues" evidence="2">
    <location>
        <begin position="1115"/>
        <end position="1127"/>
    </location>
</feature>
<feature type="compositionally biased region" description="Basic residues" evidence="2">
    <location>
        <begin position="1201"/>
        <end position="1210"/>
    </location>
</feature>
<accession>A0ABY7DWD1</accession>
<reference evidence="4" key="1">
    <citation type="submission" date="2022-11" db="EMBL/GenBank/DDBJ databases">
        <title>Centuries of genome instability and evolution in soft-shell clam transmissible cancer (bioRxiv).</title>
        <authorList>
            <person name="Hart S.F.M."/>
            <person name="Yonemitsu M.A."/>
            <person name="Giersch R.M."/>
            <person name="Beal B.F."/>
            <person name="Arriagada G."/>
            <person name="Davis B.W."/>
            <person name="Ostrander E.A."/>
            <person name="Goff S.P."/>
            <person name="Metzger M.J."/>
        </authorList>
    </citation>
    <scope>NUCLEOTIDE SEQUENCE</scope>
    <source>
        <strain evidence="4">MELC-2E11</strain>
        <tissue evidence="4">Siphon/mantle</tissue>
    </source>
</reference>
<dbReference type="InterPro" id="IPR013087">
    <property type="entry name" value="Znf_C2H2_type"/>
</dbReference>
<protein>
    <submittedName>
        <fullName evidence="4">ZN609-like protein</fullName>
    </submittedName>
</protein>
<name>A0ABY7DWD1_MYAAR</name>